<feature type="region of interest" description="Disordered" evidence="1">
    <location>
        <begin position="1"/>
        <end position="25"/>
    </location>
</feature>
<dbReference type="GO" id="GO:0001664">
    <property type="term" value="F:G protein-coupled receptor binding"/>
    <property type="evidence" value="ECO:0007669"/>
    <property type="project" value="TreeGrafter"/>
</dbReference>
<proteinExistence type="predicted"/>
<accession>A0A8C9QYP4</accession>
<dbReference type="PANTHER" id="PTHR45872:SF3">
    <property type="entry name" value="RHO GUANINE NUCLEOTIDE EXCHANGE FACTOR 12"/>
    <property type="match status" value="1"/>
</dbReference>
<dbReference type="SUPFAM" id="SSF48065">
    <property type="entry name" value="DBL homology domain (DH-domain)"/>
    <property type="match status" value="1"/>
</dbReference>
<organism evidence="3 4">
    <name type="scientific">Scleropages formosus</name>
    <name type="common">Asian bonytongue</name>
    <name type="synonym">Osteoglossum formosum</name>
    <dbReference type="NCBI Taxonomy" id="113540"/>
    <lineage>
        <taxon>Eukaryota</taxon>
        <taxon>Metazoa</taxon>
        <taxon>Chordata</taxon>
        <taxon>Craniata</taxon>
        <taxon>Vertebrata</taxon>
        <taxon>Euteleostomi</taxon>
        <taxon>Actinopterygii</taxon>
        <taxon>Neopterygii</taxon>
        <taxon>Teleostei</taxon>
        <taxon>Osteoglossocephala</taxon>
        <taxon>Osteoglossomorpha</taxon>
        <taxon>Osteoglossiformes</taxon>
        <taxon>Osteoglossidae</taxon>
        <taxon>Scleropages</taxon>
    </lineage>
</organism>
<gene>
    <name evidence="3" type="primary">LOC108928767</name>
</gene>
<dbReference type="CDD" id="cd00160">
    <property type="entry name" value="RhoGEF"/>
    <property type="match status" value="1"/>
</dbReference>
<dbReference type="Proteomes" id="UP000694397">
    <property type="component" value="Chromosome 10"/>
</dbReference>
<dbReference type="PROSITE" id="PS00741">
    <property type="entry name" value="DH_1"/>
    <property type="match status" value="1"/>
</dbReference>
<dbReference type="Pfam" id="PF00621">
    <property type="entry name" value="RhoGEF"/>
    <property type="match status" value="1"/>
</dbReference>
<dbReference type="PANTHER" id="PTHR45872">
    <property type="entry name" value="RHO GUANINE NUCLEOTIDE EXCHANGE FACTOR 2, ISOFORM D"/>
    <property type="match status" value="1"/>
</dbReference>
<sequence>MDTLGPSEVMSEDDQSCEVDSEQDPPNWQQVVGRELLAALSPHEIKRQEVINELFYTERAHLRMLKVMDSVFYQRLTRDGILPPTDIRSIFANLEEIIQLHGTGHHKASLKNETSVIDCIGEDLSSLVRPGSRPSARMWLRKAHSGTFCSNQPFALELIKSRQRRDQKFAAAMQEAESNRLCRRLQLKDIIPAEMQRLTKYPLLLENIAKYTEDAEEREKVRRAGECCRHVLNHVNQVVKESENKQVAVTATALQALVTLRTCHR</sequence>
<dbReference type="InterPro" id="IPR000219">
    <property type="entry name" value="DH_dom"/>
</dbReference>
<dbReference type="OrthoDB" id="2272012at2759"/>
<evidence type="ECO:0000259" key="2">
    <source>
        <dbReference type="PROSITE" id="PS50010"/>
    </source>
</evidence>
<reference evidence="3 4" key="1">
    <citation type="submission" date="2019-04" db="EMBL/GenBank/DDBJ databases">
        <authorList>
            <consortium name="Wellcome Sanger Institute Data Sharing"/>
        </authorList>
    </citation>
    <scope>NUCLEOTIDE SEQUENCE [LARGE SCALE GENOMIC DNA]</scope>
</reference>
<dbReference type="AlphaFoldDB" id="A0A8C9QYP4"/>
<reference evidence="3" key="2">
    <citation type="submission" date="2025-08" db="UniProtKB">
        <authorList>
            <consortium name="Ensembl"/>
        </authorList>
    </citation>
    <scope>IDENTIFICATION</scope>
</reference>
<name>A0A8C9QYP4_SCLFO</name>
<dbReference type="PROSITE" id="PS50010">
    <property type="entry name" value="DH_2"/>
    <property type="match status" value="1"/>
</dbReference>
<feature type="compositionally biased region" description="Acidic residues" evidence="1">
    <location>
        <begin position="10"/>
        <end position="23"/>
    </location>
</feature>
<dbReference type="Gene3D" id="1.20.900.10">
    <property type="entry name" value="Dbl homology (DH) domain"/>
    <property type="match status" value="1"/>
</dbReference>
<evidence type="ECO:0000313" key="3">
    <source>
        <dbReference type="Ensembl" id="ENSSFOP00015003133.2"/>
    </source>
</evidence>
<dbReference type="GO" id="GO:0007186">
    <property type="term" value="P:G protein-coupled receptor signaling pathway"/>
    <property type="evidence" value="ECO:0007669"/>
    <property type="project" value="TreeGrafter"/>
</dbReference>
<dbReference type="GO" id="GO:0005737">
    <property type="term" value="C:cytoplasm"/>
    <property type="evidence" value="ECO:0007669"/>
    <property type="project" value="TreeGrafter"/>
</dbReference>
<dbReference type="InterPro" id="IPR035899">
    <property type="entry name" value="DBL_dom_sf"/>
</dbReference>
<reference evidence="3" key="3">
    <citation type="submission" date="2025-09" db="UniProtKB">
        <authorList>
            <consortium name="Ensembl"/>
        </authorList>
    </citation>
    <scope>IDENTIFICATION</scope>
</reference>
<evidence type="ECO:0000256" key="1">
    <source>
        <dbReference type="SAM" id="MobiDB-lite"/>
    </source>
</evidence>
<dbReference type="Ensembl" id="ENSSFOT00015003184.2">
    <property type="protein sequence ID" value="ENSSFOP00015003133.2"/>
    <property type="gene ID" value="ENSSFOG00015002066.2"/>
</dbReference>
<protein>
    <recommendedName>
        <fullName evidence="2">DH domain-containing protein</fullName>
    </recommendedName>
</protein>
<keyword evidence="4" id="KW-1185">Reference proteome</keyword>
<dbReference type="GO" id="GO:0005085">
    <property type="term" value="F:guanyl-nucleotide exchange factor activity"/>
    <property type="evidence" value="ECO:0007669"/>
    <property type="project" value="InterPro"/>
</dbReference>
<dbReference type="GeneTree" id="ENSGT00940000157662"/>
<dbReference type="SMART" id="SM00325">
    <property type="entry name" value="RhoGEF"/>
    <property type="match status" value="1"/>
</dbReference>
<dbReference type="InterPro" id="IPR001331">
    <property type="entry name" value="GDS_CDC24_CS"/>
</dbReference>
<feature type="domain" description="DH" evidence="2">
    <location>
        <begin position="46"/>
        <end position="238"/>
    </location>
</feature>
<evidence type="ECO:0000313" key="4">
    <source>
        <dbReference type="Proteomes" id="UP000694397"/>
    </source>
</evidence>
<dbReference type="GO" id="GO:0035556">
    <property type="term" value="P:intracellular signal transduction"/>
    <property type="evidence" value="ECO:0007669"/>
    <property type="project" value="InterPro"/>
</dbReference>